<dbReference type="KEGG" id="vmo:VMUT_2018"/>
<sequence>MWIIYGLPNADKIMFLKRFGGLNNVILSKYGYSVVNDTLVMYLLTGKFYVNLSEASICAVNVTRAVRIEGFAYGPLGMKLFVINGNYMNVFFYAPEGLRWIYVIRYGHEVLGLYAPNLQLPVKCGS</sequence>
<dbReference type="EMBL" id="CP002529">
    <property type="protein sequence ID" value="ADY02217.1"/>
    <property type="molecule type" value="Genomic_DNA"/>
</dbReference>
<dbReference type="HOGENOM" id="CLU_1976659_0_0_2"/>
<gene>
    <name evidence="1" type="ordered locus">VMUT_1997</name>
    <name evidence="2" type="ordered locus">VMUT_2018</name>
</gene>
<evidence type="ECO:0000313" key="3">
    <source>
        <dbReference type="Proteomes" id="UP000007485"/>
    </source>
</evidence>
<organism evidence="1 3">
    <name type="scientific">Vulcanisaeta moutnovskia (strain 768-28)</name>
    <dbReference type="NCBI Taxonomy" id="985053"/>
    <lineage>
        <taxon>Archaea</taxon>
        <taxon>Thermoproteota</taxon>
        <taxon>Thermoprotei</taxon>
        <taxon>Thermoproteales</taxon>
        <taxon>Thermoproteaceae</taxon>
        <taxon>Vulcanisaeta</taxon>
    </lineage>
</organism>
<dbReference type="KEGG" id="vmo:VMUT_1997"/>
<evidence type="ECO:0000313" key="2">
    <source>
        <dbReference type="EMBL" id="ADY02217.1"/>
    </source>
</evidence>
<evidence type="ECO:0000313" key="1">
    <source>
        <dbReference type="EMBL" id="ADY02196.1"/>
    </source>
</evidence>
<accession>F0QWA1</accession>
<dbReference type="Proteomes" id="UP000007485">
    <property type="component" value="Chromosome"/>
</dbReference>
<proteinExistence type="predicted"/>
<keyword evidence="3" id="KW-1185">Reference proteome</keyword>
<protein>
    <submittedName>
        <fullName evidence="1">Uncharacterized protein</fullName>
    </submittedName>
</protein>
<dbReference type="EMBL" id="CP002529">
    <property type="protein sequence ID" value="ADY02196.1"/>
    <property type="molecule type" value="Genomic_DNA"/>
</dbReference>
<dbReference type="AlphaFoldDB" id="F0QWA1"/>
<reference evidence="1 3" key="1">
    <citation type="journal article" date="2011" name="J. Bacteriol.">
        <title>Complete genome sequence of 'Vulcanisaeta moutnovskia' strain 768-28, a novel member of the hyperthermophilic crenarchaeal genus vulcanisaeta.</title>
        <authorList>
            <person name="Gumerov V.M."/>
            <person name="Mardanov A.V."/>
            <person name="Beletsky A.V."/>
            <person name="Prokofeva M.I."/>
            <person name="Bonch-Osmolovskaya E.A."/>
            <person name="Ravin N.V."/>
            <person name="Skryabin K.G."/>
        </authorList>
    </citation>
    <scope>NUCLEOTIDE SEQUENCE [LARGE SCALE GENOMIC DNA]</scope>
    <source>
        <strain evidence="1 3">768-28</strain>
    </source>
</reference>
<name>F0QWA1_VULM7</name>